<feature type="transmembrane region" description="Helical" evidence="8">
    <location>
        <begin position="75"/>
        <end position="98"/>
    </location>
</feature>
<evidence type="ECO:0000259" key="9">
    <source>
        <dbReference type="Pfam" id="PF00361"/>
    </source>
</evidence>
<reference evidence="10 11" key="1">
    <citation type="submission" date="2018-06" db="EMBL/GenBank/DDBJ databases">
        <authorList>
            <consortium name="Pathogen Informatics"/>
            <person name="Doyle S."/>
        </authorList>
    </citation>
    <scope>NUCLEOTIDE SEQUENCE [LARGE SCALE GENOMIC DNA]</scope>
    <source>
        <strain evidence="10 11">NCTC10975</strain>
    </source>
</reference>
<feature type="domain" description="NADH:quinone oxidoreductase/Mrp antiporter transmembrane" evidence="9">
    <location>
        <begin position="135"/>
        <end position="201"/>
    </location>
</feature>
<feature type="transmembrane region" description="Helical" evidence="8">
    <location>
        <begin position="31"/>
        <end position="55"/>
    </location>
</feature>
<dbReference type="EMBL" id="UAUE01000037">
    <property type="protein sequence ID" value="SPZ03692.1"/>
    <property type="molecule type" value="Genomic_DNA"/>
</dbReference>
<dbReference type="InterPro" id="IPR052175">
    <property type="entry name" value="ComplexI-like_HydComp"/>
</dbReference>
<evidence type="ECO:0000256" key="7">
    <source>
        <dbReference type="RuleBase" id="RU000320"/>
    </source>
</evidence>
<name>A0A2X2C4V4_PROMI</name>
<evidence type="ECO:0000256" key="4">
    <source>
        <dbReference type="ARBA" id="ARBA00022989"/>
    </source>
</evidence>
<feature type="transmembrane region" description="Helical" evidence="8">
    <location>
        <begin position="6"/>
        <end position="24"/>
    </location>
</feature>
<keyword evidence="2" id="KW-1003">Cell membrane</keyword>
<dbReference type="GO" id="GO:0016491">
    <property type="term" value="F:oxidoreductase activity"/>
    <property type="evidence" value="ECO:0007669"/>
    <property type="project" value="UniProtKB-KW"/>
</dbReference>
<feature type="transmembrane region" description="Helical" evidence="8">
    <location>
        <begin position="165"/>
        <end position="186"/>
    </location>
</feature>
<dbReference type="AlphaFoldDB" id="A0A2X2C4V4"/>
<sequence length="263" mass="29431">MEPLQLLMWSIILYVVGGVIALFLKKQEGLAILISGISAIIGGVLGVLSALPVILNGETISFAMAGPFDFAAFVVRMDMLGAFMVFVISLLVTVCALYSLSYVQEYKGRGAWSMGFFMNLFIASMVGLIVMDNAFYFIILFEMMSLASWFLVIADQDDESIHAGLLYFFIAHAGSVLIMIAFFLMWRESGSLDFDSFRQTFSFPCNGFCGVLTGLLRIWCQSRYVAITQLVAKSAPRSTLSRFSINVWGDGENWYFWHHQSRH</sequence>
<keyword evidence="4 8" id="KW-1133">Transmembrane helix</keyword>
<dbReference type="Proteomes" id="UP000251485">
    <property type="component" value="Unassembled WGS sequence"/>
</dbReference>
<organism evidence="10 11">
    <name type="scientific">Proteus mirabilis</name>
    <dbReference type="NCBI Taxonomy" id="584"/>
    <lineage>
        <taxon>Bacteria</taxon>
        <taxon>Pseudomonadati</taxon>
        <taxon>Pseudomonadota</taxon>
        <taxon>Gammaproteobacteria</taxon>
        <taxon>Enterobacterales</taxon>
        <taxon>Morganellaceae</taxon>
        <taxon>Proteus</taxon>
    </lineage>
</organism>
<evidence type="ECO:0000256" key="8">
    <source>
        <dbReference type="SAM" id="Phobius"/>
    </source>
</evidence>
<feature type="transmembrane region" description="Helical" evidence="8">
    <location>
        <begin position="135"/>
        <end position="153"/>
    </location>
</feature>
<evidence type="ECO:0000313" key="10">
    <source>
        <dbReference type="EMBL" id="SPZ03692.1"/>
    </source>
</evidence>
<keyword evidence="6 8" id="KW-0472">Membrane</keyword>
<dbReference type="Pfam" id="PF00361">
    <property type="entry name" value="Proton_antipo_M"/>
    <property type="match status" value="1"/>
</dbReference>
<evidence type="ECO:0000256" key="3">
    <source>
        <dbReference type="ARBA" id="ARBA00022692"/>
    </source>
</evidence>
<keyword evidence="3 7" id="KW-0812">Transmembrane</keyword>
<proteinExistence type="predicted"/>
<evidence type="ECO:0000256" key="5">
    <source>
        <dbReference type="ARBA" id="ARBA00023002"/>
    </source>
</evidence>
<evidence type="ECO:0000256" key="2">
    <source>
        <dbReference type="ARBA" id="ARBA00022475"/>
    </source>
</evidence>
<feature type="transmembrane region" description="Helical" evidence="8">
    <location>
        <begin position="201"/>
        <end position="220"/>
    </location>
</feature>
<evidence type="ECO:0000256" key="6">
    <source>
        <dbReference type="ARBA" id="ARBA00023136"/>
    </source>
</evidence>
<keyword evidence="5 10" id="KW-0560">Oxidoreductase</keyword>
<comment type="subcellular location">
    <subcellularLocation>
        <location evidence="1">Cell membrane</location>
        <topology evidence="1">Multi-pass membrane protein</topology>
    </subcellularLocation>
    <subcellularLocation>
        <location evidence="7">Membrane</location>
        <topology evidence="7">Multi-pass membrane protein</topology>
    </subcellularLocation>
</comment>
<feature type="transmembrane region" description="Helical" evidence="8">
    <location>
        <begin position="110"/>
        <end position="129"/>
    </location>
</feature>
<gene>
    <name evidence="10" type="primary">hyfB_2</name>
    <name evidence="10" type="ORF">NCTC10975_05104</name>
</gene>
<dbReference type="InterPro" id="IPR001750">
    <property type="entry name" value="ND/Mrp_TM"/>
</dbReference>
<dbReference type="GO" id="GO:0005886">
    <property type="term" value="C:plasma membrane"/>
    <property type="evidence" value="ECO:0007669"/>
    <property type="project" value="UniProtKB-SubCell"/>
</dbReference>
<evidence type="ECO:0000256" key="1">
    <source>
        <dbReference type="ARBA" id="ARBA00004651"/>
    </source>
</evidence>
<accession>A0A2X2C4V4</accession>
<dbReference type="PANTHER" id="PTHR42682">
    <property type="entry name" value="HYDROGENASE-4 COMPONENT F"/>
    <property type="match status" value="1"/>
</dbReference>
<protein>
    <submittedName>
        <fullName evidence="10">Hydrogenase 4 subunit B</fullName>
        <ecNumber evidence="10">1.-.-.-</ecNumber>
    </submittedName>
</protein>
<evidence type="ECO:0000313" key="11">
    <source>
        <dbReference type="Proteomes" id="UP000251485"/>
    </source>
</evidence>
<dbReference type="EC" id="1.-.-.-" evidence="10"/>
<dbReference type="PANTHER" id="PTHR42682:SF3">
    <property type="entry name" value="FORMATE HYDROGENLYASE SUBUNIT 3-RELATED"/>
    <property type="match status" value="1"/>
</dbReference>